<dbReference type="GO" id="GO:0016740">
    <property type="term" value="F:transferase activity"/>
    <property type="evidence" value="ECO:0007669"/>
    <property type="project" value="UniProtKB-KW"/>
</dbReference>
<gene>
    <name evidence="2" type="ordered locus">Metho_1522</name>
</gene>
<protein>
    <submittedName>
        <fullName evidence="2">Phosphotransferase family protein</fullName>
    </submittedName>
</protein>
<dbReference type="InterPro" id="IPR002575">
    <property type="entry name" value="Aminoglycoside_PTrfase"/>
</dbReference>
<dbReference type="OrthoDB" id="106212at2157"/>
<dbReference type="Proteomes" id="UP000010866">
    <property type="component" value="Chromosome"/>
</dbReference>
<evidence type="ECO:0000313" key="2">
    <source>
        <dbReference type="EMBL" id="AGB49724.1"/>
    </source>
</evidence>
<dbReference type="RefSeq" id="WP_015324889.1">
    <property type="nucleotide sequence ID" value="NC_019977.1"/>
</dbReference>
<dbReference type="KEGG" id="mhz:Metho_1522"/>
<dbReference type="AlphaFoldDB" id="L0L0D6"/>
<dbReference type="SUPFAM" id="SSF56112">
    <property type="entry name" value="Protein kinase-like (PK-like)"/>
    <property type="match status" value="1"/>
</dbReference>
<name>L0L0D6_METHD</name>
<dbReference type="InterPro" id="IPR011009">
    <property type="entry name" value="Kinase-like_dom_sf"/>
</dbReference>
<evidence type="ECO:0000259" key="1">
    <source>
        <dbReference type="Pfam" id="PF01636"/>
    </source>
</evidence>
<keyword evidence="2" id="KW-0808">Transferase</keyword>
<dbReference type="STRING" id="867904.Metho_1522"/>
<dbReference type="HOGENOM" id="CLU_071272_0_0_2"/>
<keyword evidence="3" id="KW-1185">Reference proteome</keyword>
<dbReference type="GeneID" id="14407331"/>
<feature type="domain" description="Aminoglycoside phosphotransferase" evidence="1">
    <location>
        <begin position="70"/>
        <end position="255"/>
    </location>
</feature>
<proteinExistence type="predicted"/>
<accession>L0L0D6</accession>
<organism evidence="2 3">
    <name type="scientific">Methanomethylovorans hollandica (strain DSM 15978 / NBRC 107637 / DMS1)</name>
    <dbReference type="NCBI Taxonomy" id="867904"/>
    <lineage>
        <taxon>Archaea</taxon>
        <taxon>Methanobacteriati</taxon>
        <taxon>Methanobacteriota</taxon>
        <taxon>Stenosarchaea group</taxon>
        <taxon>Methanomicrobia</taxon>
        <taxon>Methanosarcinales</taxon>
        <taxon>Methanosarcinaceae</taxon>
        <taxon>Methanomethylovorans</taxon>
    </lineage>
</organism>
<reference evidence="3" key="1">
    <citation type="submission" date="2012-02" db="EMBL/GenBank/DDBJ databases">
        <title>Complete sequence of chromosome of Methanomethylovorans hollandica DSM 15978.</title>
        <authorList>
            <person name="Lucas S."/>
            <person name="Copeland A."/>
            <person name="Lapidus A."/>
            <person name="Glavina del Rio T."/>
            <person name="Dalin E."/>
            <person name="Tice H."/>
            <person name="Bruce D."/>
            <person name="Goodwin L."/>
            <person name="Pitluck S."/>
            <person name="Peters L."/>
            <person name="Mikhailova N."/>
            <person name="Held B."/>
            <person name="Kyrpides N."/>
            <person name="Mavromatis K."/>
            <person name="Ivanova N."/>
            <person name="Brettin T."/>
            <person name="Detter J.C."/>
            <person name="Han C."/>
            <person name="Larimer F."/>
            <person name="Land M."/>
            <person name="Hauser L."/>
            <person name="Markowitz V."/>
            <person name="Cheng J.-F."/>
            <person name="Hugenholtz P."/>
            <person name="Woyke T."/>
            <person name="Wu D."/>
            <person name="Spring S."/>
            <person name="Schroeder M."/>
            <person name="Brambilla E."/>
            <person name="Klenk H.-P."/>
            <person name="Eisen J.A."/>
        </authorList>
    </citation>
    <scope>NUCLEOTIDE SEQUENCE [LARGE SCALE GENOMIC DNA]</scope>
    <source>
        <strain evidence="3">DSM 15978 / NBRC 107637 / DMS1</strain>
    </source>
</reference>
<dbReference type="Pfam" id="PF01636">
    <property type="entry name" value="APH"/>
    <property type="match status" value="1"/>
</dbReference>
<dbReference type="EMBL" id="CP003362">
    <property type="protein sequence ID" value="AGB49724.1"/>
    <property type="molecule type" value="Genomic_DNA"/>
</dbReference>
<sequence>MYNFFTIIEVVIIVLNHHVSTLGPGDVFRDWLVYILGDRIKNKNCEVEVFKYSPSSHTVCRYKFKGEGCSVIVKFFAEPTGKLKKYNAYEAMVNEYNTLIAVRSFTNVPAPIAMHQDFNCALVTSYISGKSLSWYLSHDRELYDRLTSVAHMQRRLHEYTRHNYYDKERDFANFHSVLDHLKLDRSTRSHFDQLLGKWWYSPLLDQKQGCMIHRDATPSNYVFHRDVPYILDLESAWYNAHYARDLGIMCSEIKNHFQLQKGSGRLAEPYIGHFLWHYSKNESDFLRTTKVIPFFMSLGFLRSARLHRHYPHHEYLIREAFACLKGLR</sequence>
<evidence type="ECO:0000313" key="3">
    <source>
        <dbReference type="Proteomes" id="UP000010866"/>
    </source>
</evidence>
<dbReference type="Gene3D" id="3.90.1200.10">
    <property type="match status" value="1"/>
</dbReference>